<dbReference type="PANTHER" id="PTHR32282:SF34">
    <property type="entry name" value="PENICILLIN-BINDING PROTEIN 1A"/>
    <property type="match status" value="1"/>
</dbReference>
<sequence>MSHTDTRQGTRSFGPDEEPEDDRGTEAGRGTDGEPAPPPEAPEAPDAPAPPAPPRRLRWPRRRAYRRSWWKVLLGAAMLTLALASGAFAVGYLAVDVPRPNEMATAQSNHYFYADGSKLAVKGEVDRESVQLQRVPDHVRMAVLAAEDREFYSDSAVNPAAMVRAGFNTLTGKGTQSGSTITQQYVKNYYLDQDQTISRKLREAFIAIKLDREVSKDDVLEGYLNTSYFGRNAYGVQAAARAYYDKDVEELTVAEGAYLATLLQAPSTYDVTVHPGNRPAAEARWNYVLDGMVKEGWLASRTRERTEFPVPEETRLDPGLSGQRGYLVEAINSYLVEHRIIDEKTLAAGGFRIVTTLQPDKQDAFVAAVDEQLTYRLDPESNPADSYVRVGGASIDVESGKVVALYGGTDYTQQYVSNATRRDYQAGSTFKPFVFAAAVQEKAKNWEGRRITPRTVYDGDSDRRVIGRKGKPLRYAPDNQDDVSYGRINVADATNQSVNSVYAQMAQDVGPEKVRGTAIRLGLPPRTPELKDHPSIGLGTATPSALDLAQAYATLAGHGDHGGYRLVDKLSRNGEIFQLPPRRPHPVISRTAADATTAMLQSVVERGSGEEAQLAGRPAAGKTGTGEHDRSAWFAGYTPELATVVGVMGQDPQTGAQKSLHGVLGEDRISGGGVPAKIWGAYTRDALWDVPASDFDLEIPRKQRMPYAPPPAPAPAPAPVPAPVPAQPAPAKSGAKRS</sequence>
<feature type="transmembrane region" description="Helical" evidence="10">
    <location>
        <begin position="72"/>
        <end position="95"/>
    </location>
</feature>
<dbReference type="Proteomes" id="UP001500443">
    <property type="component" value="Unassembled WGS sequence"/>
</dbReference>
<dbReference type="SUPFAM" id="SSF53955">
    <property type="entry name" value="Lysozyme-like"/>
    <property type="match status" value="1"/>
</dbReference>
<name>A0ABN1ZWQ2_9ACTN</name>
<dbReference type="SUPFAM" id="SSF56601">
    <property type="entry name" value="beta-lactamase/transpeptidase-like"/>
    <property type="match status" value="1"/>
</dbReference>
<protein>
    <submittedName>
        <fullName evidence="13">Transglycosylase domain-containing protein</fullName>
    </submittedName>
</protein>
<keyword evidence="3" id="KW-0328">Glycosyltransferase</keyword>
<evidence type="ECO:0000256" key="7">
    <source>
        <dbReference type="ARBA" id="ARBA00034000"/>
    </source>
</evidence>
<feature type="region of interest" description="Disordered" evidence="9">
    <location>
        <begin position="607"/>
        <end position="628"/>
    </location>
</feature>
<dbReference type="InterPro" id="IPR050396">
    <property type="entry name" value="Glycosyltr_51/Transpeptidase"/>
</dbReference>
<keyword evidence="2" id="KW-0645">Protease</keyword>
<feature type="region of interest" description="Disordered" evidence="9">
    <location>
        <begin position="701"/>
        <end position="738"/>
    </location>
</feature>
<evidence type="ECO:0000256" key="4">
    <source>
        <dbReference type="ARBA" id="ARBA00022679"/>
    </source>
</evidence>
<evidence type="ECO:0000256" key="3">
    <source>
        <dbReference type="ARBA" id="ARBA00022676"/>
    </source>
</evidence>
<dbReference type="Pfam" id="PF00912">
    <property type="entry name" value="Transgly"/>
    <property type="match status" value="1"/>
</dbReference>
<evidence type="ECO:0000256" key="8">
    <source>
        <dbReference type="ARBA" id="ARBA00049902"/>
    </source>
</evidence>
<keyword evidence="10" id="KW-1133">Transmembrane helix</keyword>
<keyword evidence="10" id="KW-0472">Membrane</keyword>
<evidence type="ECO:0000259" key="12">
    <source>
        <dbReference type="Pfam" id="PF00912"/>
    </source>
</evidence>
<comment type="caution">
    <text evidence="13">The sequence shown here is derived from an EMBL/GenBank/DDBJ whole genome shotgun (WGS) entry which is preliminary data.</text>
</comment>
<reference evidence="13 14" key="1">
    <citation type="journal article" date="2019" name="Int. J. Syst. Evol. Microbiol.">
        <title>The Global Catalogue of Microorganisms (GCM) 10K type strain sequencing project: providing services to taxonomists for standard genome sequencing and annotation.</title>
        <authorList>
            <consortium name="The Broad Institute Genomics Platform"/>
            <consortium name="The Broad Institute Genome Sequencing Center for Infectious Disease"/>
            <person name="Wu L."/>
            <person name="Ma J."/>
        </authorList>
    </citation>
    <scope>NUCLEOTIDE SEQUENCE [LARGE SCALE GENOMIC DNA]</scope>
    <source>
        <strain evidence="13 14">JCM 15481</strain>
    </source>
</reference>
<dbReference type="PANTHER" id="PTHR32282">
    <property type="entry name" value="BINDING PROTEIN TRANSPEPTIDASE, PUTATIVE-RELATED"/>
    <property type="match status" value="1"/>
</dbReference>
<dbReference type="EMBL" id="BAAAPF010000391">
    <property type="protein sequence ID" value="GAA1506254.1"/>
    <property type="molecule type" value="Genomic_DNA"/>
</dbReference>
<dbReference type="InterPro" id="IPR001264">
    <property type="entry name" value="Glyco_trans_51"/>
</dbReference>
<accession>A0ABN1ZWQ2</accession>
<feature type="region of interest" description="Disordered" evidence="9">
    <location>
        <begin position="1"/>
        <end position="57"/>
    </location>
</feature>
<dbReference type="Pfam" id="PF00905">
    <property type="entry name" value="Transpeptidase"/>
    <property type="match status" value="1"/>
</dbReference>
<feature type="compositionally biased region" description="Basic and acidic residues" evidence="9">
    <location>
        <begin position="22"/>
        <end position="32"/>
    </location>
</feature>
<evidence type="ECO:0000256" key="1">
    <source>
        <dbReference type="ARBA" id="ARBA00022645"/>
    </source>
</evidence>
<feature type="compositionally biased region" description="Pro residues" evidence="9">
    <location>
        <begin position="35"/>
        <end position="54"/>
    </location>
</feature>
<organism evidence="13 14">
    <name type="scientific">Streptomyces synnematoformans</name>
    <dbReference type="NCBI Taxonomy" id="415721"/>
    <lineage>
        <taxon>Bacteria</taxon>
        <taxon>Bacillati</taxon>
        <taxon>Actinomycetota</taxon>
        <taxon>Actinomycetes</taxon>
        <taxon>Kitasatosporales</taxon>
        <taxon>Streptomycetaceae</taxon>
        <taxon>Streptomyces</taxon>
    </lineage>
</organism>
<feature type="compositionally biased region" description="Pro residues" evidence="9">
    <location>
        <begin position="707"/>
        <end position="728"/>
    </location>
</feature>
<dbReference type="Gene3D" id="1.10.3810.10">
    <property type="entry name" value="Biosynthetic peptidoglycan transglycosylase-like"/>
    <property type="match status" value="1"/>
</dbReference>
<dbReference type="InterPro" id="IPR001460">
    <property type="entry name" value="PCN-bd_Tpept"/>
</dbReference>
<evidence type="ECO:0000256" key="6">
    <source>
        <dbReference type="ARBA" id="ARBA00023268"/>
    </source>
</evidence>
<dbReference type="Gene3D" id="3.40.710.10">
    <property type="entry name" value="DD-peptidase/beta-lactamase superfamily"/>
    <property type="match status" value="1"/>
</dbReference>
<feature type="domain" description="Glycosyl transferase family 51" evidence="12">
    <location>
        <begin position="123"/>
        <end position="292"/>
    </location>
</feature>
<evidence type="ECO:0000256" key="9">
    <source>
        <dbReference type="SAM" id="MobiDB-lite"/>
    </source>
</evidence>
<evidence type="ECO:0000259" key="11">
    <source>
        <dbReference type="Pfam" id="PF00905"/>
    </source>
</evidence>
<keyword evidence="1" id="KW-0121">Carboxypeptidase</keyword>
<keyword evidence="4" id="KW-0808">Transferase</keyword>
<keyword evidence="6" id="KW-0511">Multifunctional enzyme</keyword>
<evidence type="ECO:0000256" key="10">
    <source>
        <dbReference type="SAM" id="Phobius"/>
    </source>
</evidence>
<evidence type="ECO:0000256" key="2">
    <source>
        <dbReference type="ARBA" id="ARBA00022670"/>
    </source>
</evidence>
<dbReference type="InterPro" id="IPR023346">
    <property type="entry name" value="Lysozyme-like_dom_sf"/>
</dbReference>
<keyword evidence="10" id="KW-0812">Transmembrane</keyword>
<comment type="catalytic activity">
    <reaction evidence="8">
        <text>[GlcNAc-(1-&gt;4)-Mur2Ac(oyl-L-Ala-gamma-D-Glu-L-Lys-D-Ala-D-Ala)](n)-di-trans,octa-cis-undecaprenyl diphosphate + beta-D-GlcNAc-(1-&gt;4)-Mur2Ac(oyl-L-Ala-gamma-D-Glu-L-Lys-D-Ala-D-Ala)-di-trans,octa-cis-undecaprenyl diphosphate = [GlcNAc-(1-&gt;4)-Mur2Ac(oyl-L-Ala-gamma-D-Glu-L-Lys-D-Ala-D-Ala)](n+1)-di-trans,octa-cis-undecaprenyl diphosphate + di-trans,octa-cis-undecaprenyl diphosphate + H(+)</text>
        <dbReference type="Rhea" id="RHEA:23708"/>
        <dbReference type="Rhea" id="RHEA-COMP:9602"/>
        <dbReference type="Rhea" id="RHEA-COMP:9603"/>
        <dbReference type="ChEBI" id="CHEBI:15378"/>
        <dbReference type="ChEBI" id="CHEBI:58405"/>
        <dbReference type="ChEBI" id="CHEBI:60033"/>
        <dbReference type="ChEBI" id="CHEBI:78435"/>
        <dbReference type="EC" id="2.4.99.28"/>
    </reaction>
</comment>
<comment type="catalytic activity">
    <reaction evidence="7">
        <text>Preferential cleavage: (Ac)2-L-Lys-D-Ala-|-D-Ala. Also transpeptidation of peptidyl-alanyl moieties that are N-acyl substituents of D-alanine.</text>
        <dbReference type="EC" id="3.4.16.4"/>
    </reaction>
</comment>
<dbReference type="InterPro" id="IPR012338">
    <property type="entry name" value="Beta-lactam/transpept-like"/>
</dbReference>
<dbReference type="InterPro" id="IPR036950">
    <property type="entry name" value="PBP_transglycosylase"/>
</dbReference>
<gene>
    <name evidence="13" type="ORF">GCM10009802_62380</name>
</gene>
<proteinExistence type="predicted"/>
<evidence type="ECO:0000313" key="13">
    <source>
        <dbReference type="EMBL" id="GAA1506254.1"/>
    </source>
</evidence>
<keyword evidence="5" id="KW-0378">Hydrolase</keyword>
<feature type="domain" description="Penicillin-binding protein transpeptidase" evidence="11">
    <location>
        <begin position="395"/>
        <end position="654"/>
    </location>
</feature>
<evidence type="ECO:0000313" key="14">
    <source>
        <dbReference type="Proteomes" id="UP001500443"/>
    </source>
</evidence>
<keyword evidence="14" id="KW-1185">Reference proteome</keyword>
<evidence type="ECO:0000256" key="5">
    <source>
        <dbReference type="ARBA" id="ARBA00022801"/>
    </source>
</evidence>